<keyword evidence="2" id="KW-1185">Reference proteome</keyword>
<organism evidence="1 2">
    <name type="scientific">Paludisphaera borealis</name>
    <dbReference type="NCBI Taxonomy" id="1387353"/>
    <lineage>
        <taxon>Bacteria</taxon>
        <taxon>Pseudomonadati</taxon>
        <taxon>Planctomycetota</taxon>
        <taxon>Planctomycetia</taxon>
        <taxon>Isosphaerales</taxon>
        <taxon>Isosphaeraceae</taxon>
        <taxon>Paludisphaera</taxon>
    </lineage>
</organism>
<evidence type="ECO:0008006" key="3">
    <source>
        <dbReference type="Google" id="ProtNLM"/>
    </source>
</evidence>
<protein>
    <recommendedName>
        <fullName evidence="3">DUF4864 domain-containing protein</fullName>
    </recommendedName>
</protein>
<dbReference type="RefSeq" id="WP_076350346.1">
    <property type="nucleotide sequence ID" value="NZ_CP019082.1"/>
</dbReference>
<proteinExistence type="predicted"/>
<dbReference type="AlphaFoldDB" id="A0A1U7CYP7"/>
<sequence>MTQQTRNVLIGAACFAVLALGLAYEVVSTRPVRQAVQAYSELVTLANRPDLSIAGRLEAARPFFSARYLATHDLQTAREGGLVGLPRYINKNFQAWRQGPAVWLCPSNRIGPVYQLVKEDGRWKFDGLIGILRSRNVLVPASEMPE</sequence>
<gene>
    <name evidence="1" type="ORF">BSF38_05654</name>
</gene>
<dbReference type="OrthoDB" id="285370at2"/>
<reference evidence="2" key="1">
    <citation type="submission" date="2016-12" db="EMBL/GenBank/DDBJ databases">
        <title>Comparative genomics of four Isosphaeraceae planctomycetes: a common pool of plasmids and glycoside hydrolase genes.</title>
        <authorList>
            <person name="Ivanova A."/>
        </authorList>
    </citation>
    <scope>NUCLEOTIDE SEQUENCE [LARGE SCALE GENOMIC DNA]</scope>
    <source>
        <strain evidence="2">PX4</strain>
    </source>
</reference>
<dbReference type="KEGG" id="pbor:BSF38_05654"/>
<accession>A0A1U7CYP7</accession>
<dbReference type="Proteomes" id="UP000186309">
    <property type="component" value="Chromosome"/>
</dbReference>
<name>A0A1U7CYP7_9BACT</name>
<evidence type="ECO:0000313" key="1">
    <source>
        <dbReference type="EMBL" id="APW64064.1"/>
    </source>
</evidence>
<dbReference type="EMBL" id="CP019082">
    <property type="protein sequence ID" value="APW64064.1"/>
    <property type="molecule type" value="Genomic_DNA"/>
</dbReference>
<dbReference type="STRING" id="1387353.BSF38_05654"/>
<evidence type="ECO:0000313" key="2">
    <source>
        <dbReference type="Proteomes" id="UP000186309"/>
    </source>
</evidence>